<dbReference type="SUPFAM" id="SSF56112">
    <property type="entry name" value="Protein kinase-like (PK-like)"/>
    <property type="match status" value="1"/>
</dbReference>
<keyword evidence="2" id="KW-0808">Transferase</keyword>
<dbReference type="STRING" id="479433.Caci_5681"/>
<evidence type="ECO:0000313" key="2">
    <source>
        <dbReference type="EMBL" id="ACU74539.1"/>
    </source>
</evidence>
<protein>
    <submittedName>
        <fullName evidence="2">Aminoglycoside phosphotransferase</fullName>
    </submittedName>
</protein>
<feature type="domain" description="Aminoglycoside phosphotransferase" evidence="1">
    <location>
        <begin position="40"/>
        <end position="253"/>
    </location>
</feature>
<dbReference type="Gene3D" id="3.90.1200.10">
    <property type="match status" value="1"/>
</dbReference>
<dbReference type="RefSeq" id="WP_015794268.1">
    <property type="nucleotide sequence ID" value="NC_013131.1"/>
</dbReference>
<evidence type="ECO:0000259" key="1">
    <source>
        <dbReference type="Pfam" id="PF01636"/>
    </source>
</evidence>
<accession>C7QC91</accession>
<dbReference type="Pfam" id="PF01636">
    <property type="entry name" value="APH"/>
    <property type="match status" value="1"/>
</dbReference>
<dbReference type="Proteomes" id="UP000000851">
    <property type="component" value="Chromosome"/>
</dbReference>
<organism evidence="2 3">
    <name type="scientific">Catenulispora acidiphila (strain DSM 44928 / JCM 14897 / NBRC 102108 / NRRL B-24433 / ID139908)</name>
    <dbReference type="NCBI Taxonomy" id="479433"/>
    <lineage>
        <taxon>Bacteria</taxon>
        <taxon>Bacillati</taxon>
        <taxon>Actinomycetota</taxon>
        <taxon>Actinomycetes</taxon>
        <taxon>Catenulisporales</taxon>
        <taxon>Catenulisporaceae</taxon>
        <taxon>Catenulispora</taxon>
    </lineage>
</organism>
<dbReference type="GO" id="GO:0016740">
    <property type="term" value="F:transferase activity"/>
    <property type="evidence" value="ECO:0007669"/>
    <property type="project" value="UniProtKB-KW"/>
</dbReference>
<evidence type="ECO:0000313" key="3">
    <source>
        <dbReference type="Proteomes" id="UP000000851"/>
    </source>
</evidence>
<dbReference type="eggNOG" id="COG3173">
    <property type="taxonomic scope" value="Bacteria"/>
</dbReference>
<dbReference type="HOGENOM" id="CLU_079051_0_0_11"/>
<reference evidence="2 3" key="1">
    <citation type="journal article" date="2009" name="Stand. Genomic Sci.">
        <title>Complete genome sequence of Catenulispora acidiphila type strain (ID 139908).</title>
        <authorList>
            <person name="Copeland A."/>
            <person name="Lapidus A."/>
            <person name="Glavina Del Rio T."/>
            <person name="Nolan M."/>
            <person name="Lucas S."/>
            <person name="Chen F."/>
            <person name="Tice H."/>
            <person name="Cheng J.F."/>
            <person name="Bruce D."/>
            <person name="Goodwin L."/>
            <person name="Pitluck S."/>
            <person name="Mikhailova N."/>
            <person name="Pati A."/>
            <person name="Ivanova N."/>
            <person name="Mavromatis K."/>
            <person name="Chen A."/>
            <person name="Palaniappan K."/>
            <person name="Chain P."/>
            <person name="Land M."/>
            <person name="Hauser L."/>
            <person name="Chang Y.J."/>
            <person name="Jeffries C.D."/>
            <person name="Chertkov O."/>
            <person name="Brettin T."/>
            <person name="Detter J.C."/>
            <person name="Han C."/>
            <person name="Ali Z."/>
            <person name="Tindall B.J."/>
            <person name="Goker M."/>
            <person name="Bristow J."/>
            <person name="Eisen J.A."/>
            <person name="Markowitz V."/>
            <person name="Hugenholtz P."/>
            <person name="Kyrpides N.C."/>
            <person name="Klenk H.P."/>
        </authorList>
    </citation>
    <scope>NUCLEOTIDE SEQUENCE [LARGE SCALE GENOMIC DNA]</scope>
    <source>
        <strain evidence="3">DSM 44928 / JCM 14897 / NBRC 102108 / NRRL B-24433 / ID139908</strain>
    </source>
</reference>
<name>C7QC91_CATAD</name>
<dbReference type="InterPro" id="IPR002575">
    <property type="entry name" value="Aminoglycoside_PTrfase"/>
</dbReference>
<dbReference type="InterPro" id="IPR011009">
    <property type="entry name" value="Kinase-like_dom_sf"/>
</dbReference>
<proteinExistence type="predicted"/>
<keyword evidence="3" id="KW-1185">Reference proteome</keyword>
<dbReference type="EMBL" id="CP001700">
    <property type="protein sequence ID" value="ACU74539.1"/>
    <property type="molecule type" value="Genomic_DNA"/>
</dbReference>
<dbReference type="InParanoid" id="C7QC91"/>
<dbReference type="KEGG" id="cai:Caci_5681"/>
<dbReference type="OrthoDB" id="3816435at2"/>
<gene>
    <name evidence="2" type="ordered locus">Caci_5681</name>
</gene>
<dbReference type="AlphaFoldDB" id="C7QC91"/>
<sequence>MTDIVEPVITWVLGRLTLPGHSRATLAGAAGLREGSNPWMLRLDDGRSVVLRVGDPDDEEQRTGFGVEARLLEIAEQHGVPTSRLIAYDPSGADAGALALLSTVVEGSSRIPEEPTPELLIEYGRAAVTLRGVPLGALDGMPRRVRPIEGVDFEGARRRQGASSLLLAAEAAIAERPVPEREPGLVHGDLWLGNTMWVGPRLSGFVDWDCAGIGDPGLDVASIRMDAALLFGAEYAEAVLSGYLAASGRERVEDLAYWDVVAALSTPPTMAEFEPAIQDQGRPDLDRATLEERRDAFLRAALDRLG</sequence>